<organism evidence="1">
    <name type="scientific">Anguilla anguilla</name>
    <name type="common">European freshwater eel</name>
    <name type="synonym">Muraena anguilla</name>
    <dbReference type="NCBI Taxonomy" id="7936"/>
    <lineage>
        <taxon>Eukaryota</taxon>
        <taxon>Metazoa</taxon>
        <taxon>Chordata</taxon>
        <taxon>Craniata</taxon>
        <taxon>Vertebrata</taxon>
        <taxon>Euteleostomi</taxon>
        <taxon>Actinopterygii</taxon>
        <taxon>Neopterygii</taxon>
        <taxon>Teleostei</taxon>
        <taxon>Anguilliformes</taxon>
        <taxon>Anguillidae</taxon>
        <taxon>Anguilla</taxon>
    </lineage>
</organism>
<dbReference type="EMBL" id="GBXM01037989">
    <property type="protein sequence ID" value="JAH70588.1"/>
    <property type="molecule type" value="Transcribed_RNA"/>
</dbReference>
<name>A0A0E9V011_ANGAN</name>
<proteinExistence type="predicted"/>
<reference evidence="1" key="1">
    <citation type="submission" date="2014-11" db="EMBL/GenBank/DDBJ databases">
        <authorList>
            <person name="Amaro Gonzalez C."/>
        </authorList>
    </citation>
    <scope>NUCLEOTIDE SEQUENCE</scope>
</reference>
<accession>A0A0E9V011</accession>
<sequence length="12" mass="1204">MASRPLTDTVGG</sequence>
<protein>
    <submittedName>
        <fullName evidence="1">Uncharacterized protein</fullName>
    </submittedName>
</protein>
<evidence type="ECO:0000313" key="1">
    <source>
        <dbReference type="EMBL" id="JAH70588.1"/>
    </source>
</evidence>
<reference evidence="1" key="2">
    <citation type="journal article" date="2015" name="Fish Shellfish Immunol.">
        <title>Early steps in the European eel (Anguilla anguilla)-Vibrio vulnificus interaction in the gills: Role of the RtxA13 toxin.</title>
        <authorList>
            <person name="Callol A."/>
            <person name="Pajuelo D."/>
            <person name="Ebbesson L."/>
            <person name="Teles M."/>
            <person name="MacKenzie S."/>
            <person name="Amaro C."/>
        </authorList>
    </citation>
    <scope>NUCLEOTIDE SEQUENCE</scope>
</reference>